<name>A0A6I4LXK6_9SPHN</name>
<dbReference type="RefSeq" id="WP_160352543.1">
    <property type="nucleotide sequence ID" value="NZ_SDWJ01000001.1"/>
</dbReference>
<dbReference type="CDD" id="cd03809">
    <property type="entry name" value="GT4_MtfB-like"/>
    <property type="match status" value="1"/>
</dbReference>
<dbReference type="Gene3D" id="3.40.50.2000">
    <property type="entry name" value="Glycogen Phosphorylase B"/>
    <property type="match status" value="2"/>
</dbReference>
<dbReference type="InterPro" id="IPR001296">
    <property type="entry name" value="Glyco_trans_1"/>
</dbReference>
<accession>A0A6I4LXK6</accession>
<dbReference type="EMBL" id="SDWJ01000001">
    <property type="protein sequence ID" value="MVZ96574.1"/>
    <property type="molecule type" value="Genomic_DNA"/>
</dbReference>
<dbReference type="PANTHER" id="PTHR46401:SF2">
    <property type="entry name" value="GLYCOSYLTRANSFERASE WBBK-RELATED"/>
    <property type="match status" value="1"/>
</dbReference>
<evidence type="ECO:0000256" key="1">
    <source>
        <dbReference type="ARBA" id="ARBA00022679"/>
    </source>
</evidence>
<protein>
    <submittedName>
        <fullName evidence="3">Glycosyltransferase family 1 protein</fullName>
    </submittedName>
</protein>
<keyword evidence="1 3" id="KW-0808">Transferase</keyword>
<comment type="caution">
    <text evidence="3">The sequence shown here is derived from an EMBL/GenBank/DDBJ whole genome shotgun (WGS) entry which is preliminary data.</text>
</comment>
<dbReference type="GO" id="GO:0009103">
    <property type="term" value="P:lipopolysaccharide biosynthetic process"/>
    <property type="evidence" value="ECO:0007669"/>
    <property type="project" value="TreeGrafter"/>
</dbReference>
<dbReference type="SUPFAM" id="SSF53756">
    <property type="entry name" value="UDP-Glycosyltransferase/glycogen phosphorylase"/>
    <property type="match status" value="1"/>
</dbReference>
<dbReference type="GO" id="GO:0016757">
    <property type="term" value="F:glycosyltransferase activity"/>
    <property type="evidence" value="ECO:0007669"/>
    <property type="project" value="InterPro"/>
</dbReference>
<proteinExistence type="predicted"/>
<dbReference type="Pfam" id="PF00534">
    <property type="entry name" value="Glycos_transf_1"/>
    <property type="match status" value="1"/>
</dbReference>
<dbReference type="AlphaFoldDB" id="A0A6I4LXK6"/>
<evidence type="ECO:0000313" key="4">
    <source>
        <dbReference type="Proteomes" id="UP000471147"/>
    </source>
</evidence>
<dbReference type="Proteomes" id="UP000471147">
    <property type="component" value="Unassembled WGS sequence"/>
</dbReference>
<sequence length="362" mass="38980">MKTANILLNGKFLSAAPTGVHRVAQELGNALADLVAEGHESVRGLNFDVGLPYDGLQRSGAMRLPTRVIKPFRGIPWEQISLPLKSGDATLLNLCNIGPVIARNAVTMIHDVQVHLSPESYSKGFRLWYHAVQPLMAKRHRHILTVSEFSRQEIAKAQLCSLDHISVVHNGVDHVLNMASDNSIITKCDLNTSPYVLALSTVQAHKNISLLMKAFADSRLSGLKLVLFGGTAKASFEAMGITVPDNVVFAGRVSDGELRALIEHALCLAFPSTTEGFGLPPLEAMLLGCPAIVAPCGALPEVCGDAAIHCAPDKAQEWVEAITRLSDDPEYRSQVAKAGAHHASRFTWRAAAIKLAGILTQI</sequence>
<reference evidence="3 4" key="1">
    <citation type="submission" date="2019-01" db="EMBL/GenBank/DDBJ databases">
        <title>Sphingorhabdus lacus sp.nov., isolated from an oligotrophic freshwater lake.</title>
        <authorList>
            <person name="Park M."/>
        </authorList>
    </citation>
    <scope>NUCLEOTIDE SEQUENCE [LARGE SCALE GENOMIC DNA]</scope>
    <source>
        <strain evidence="3 4">IMCC26285</strain>
    </source>
</reference>
<keyword evidence="4" id="KW-1185">Reference proteome</keyword>
<evidence type="ECO:0000259" key="2">
    <source>
        <dbReference type="Pfam" id="PF00534"/>
    </source>
</evidence>
<dbReference type="PANTHER" id="PTHR46401">
    <property type="entry name" value="GLYCOSYLTRANSFERASE WBBK-RELATED"/>
    <property type="match status" value="1"/>
</dbReference>
<evidence type="ECO:0000313" key="3">
    <source>
        <dbReference type="EMBL" id="MVZ96574.1"/>
    </source>
</evidence>
<dbReference type="OrthoDB" id="9801609at2"/>
<organism evidence="3 4">
    <name type="scientific">Sphingorhabdus profundilacus</name>
    <dbReference type="NCBI Taxonomy" id="2509718"/>
    <lineage>
        <taxon>Bacteria</taxon>
        <taxon>Pseudomonadati</taxon>
        <taxon>Pseudomonadota</taxon>
        <taxon>Alphaproteobacteria</taxon>
        <taxon>Sphingomonadales</taxon>
        <taxon>Sphingomonadaceae</taxon>
        <taxon>Sphingorhabdus</taxon>
    </lineage>
</organism>
<gene>
    <name evidence="3" type="ORF">EUU23_02500</name>
</gene>
<feature type="domain" description="Glycosyl transferase family 1" evidence="2">
    <location>
        <begin position="192"/>
        <end position="340"/>
    </location>
</feature>